<reference evidence="1" key="1">
    <citation type="journal article" date="2021" name="Microb. Physiol.">
        <title>Proteogenomic Insights into the Physiology of Marine, Sulfate-Reducing, Filamentous Desulfonema limicola and Desulfonema magnum.</title>
        <authorList>
            <person name="Schnaars V."/>
            <person name="Wohlbrand L."/>
            <person name="Scheve S."/>
            <person name="Hinrichs C."/>
            <person name="Reinhardt R."/>
            <person name="Rabus R."/>
        </authorList>
    </citation>
    <scope>NUCLEOTIDE SEQUENCE</scope>
    <source>
        <strain evidence="1">4be13</strain>
    </source>
</reference>
<accession>A0A975BLG0</accession>
<proteinExistence type="predicted"/>
<dbReference type="Proteomes" id="UP000663722">
    <property type="component" value="Chromosome"/>
</dbReference>
<dbReference type="AlphaFoldDB" id="A0A975BLG0"/>
<dbReference type="KEGG" id="dmm:dnm_032790"/>
<organism evidence="1 2">
    <name type="scientific">Desulfonema magnum</name>
    <dbReference type="NCBI Taxonomy" id="45655"/>
    <lineage>
        <taxon>Bacteria</taxon>
        <taxon>Pseudomonadati</taxon>
        <taxon>Thermodesulfobacteriota</taxon>
        <taxon>Desulfobacteria</taxon>
        <taxon>Desulfobacterales</taxon>
        <taxon>Desulfococcaceae</taxon>
        <taxon>Desulfonema</taxon>
    </lineage>
</organism>
<gene>
    <name evidence="1" type="ORF">dnm_032790</name>
</gene>
<sequence>MRKSIFRTSDKAVPNGAGVQKFYFCACEKAFFALRIRQFRTGPECKNSIFAHAKKHFSHFGENTDEPVQP</sequence>
<keyword evidence="2" id="KW-1185">Reference proteome</keyword>
<evidence type="ECO:0000313" key="2">
    <source>
        <dbReference type="Proteomes" id="UP000663722"/>
    </source>
</evidence>
<name>A0A975BLG0_9BACT</name>
<protein>
    <submittedName>
        <fullName evidence="1">Uncharacterized protein</fullName>
    </submittedName>
</protein>
<dbReference type="EMBL" id="CP061800">
    <property type="protein sequence ID" value="QTA87249.1"/>
    <property type="molecule type" value="Genomic_DNA"/>
</dbReference>
<evidence type="ECO:0000313" key="1">
    <source>
        <dbReference type="EMBL" id="QTA87249.1"/>
    </source>
</evidence>